<evidence type="ECO:0000256" key="4">
    <source>
        <dbReference type="ARBA" id="ARBA00022723"/>
    </source>
</evidence>
<organism evidence="13 14">
    <name type="scientific">Steroidobacter denitrificans</name>
    <dbReference type="NCBI Taxonomy" id="465721"/>
    <lineage>
        <taxon>Bacteria</taxon>
        <taxon>Pseudomonadati</taxon>
        <taxon>Pseudomonadota</taxon>
        <taxon>Gammaproteobacteria</taxon>
        <taxon>Steroidobacterales</taxon>
        <taxon>Steroidobacteraceae</taxon>
        <taxon>Steroidobacter</taxon>
    </lineage>
</organism>
<dbReference type="Proteomes" id="UP000070250">
    <property type="component" value="Chromosome"/>
</dbReference>
<reference evidence="13 14" key="1">
    <citation type="submission" date="2015-06" db="EMBL/GenBank/DDBJ databases">
        <title>A Comprehensive Approach to Explore the Metabolic and Phylogenetic Diversity of Bacterial Steroid Degradation in the Environment: Testosterone as an Example.</title>
        <authorList>
            <person name="Yang F.-C."/>
            <person name="Chen Y.-L."/>
            <person name="Yu C.-P."/>
            <person name="Tang S.-L."/>
            <person name="Wang P.-H."/>
            <person name="Ismail W."/>
            <person name="Wang C.-H."/>
            <person name="Yang C.-Y."/>
            <person name="Chiang Y.-R."/>
        </authorList>
    </citation>
    <scope>NUCLEOTIDE SEQUENCE [LARGE SCALE GENOMIC DNA]</scope>
    <source>
        <strain evidence="13 14">DSM 18526</strain>
    </source>
</reference>
<dbReference type="GO" id="GO:0006784">
    <property type="term" value="P:heme A biosynthetic process"/>
    <property type="evidence" value="ECO:0007669"/>
    <property type="project" value="InterPro"/>
</dbReference>
<keyword evidence="10" id="KW-1015">Disulfide bond</keyword>
<evidence type="ECO:0000256" key="11">
    <source>
        <dbReference type="ARBA" id="ARBA00023444"/>
    </source>
</evidence>
<evidence type="ECO:0000256" key="1">
    <source>
        <dbReference type="ARBA" id="ARBA00004141"/>
    </source>
</evidence>
<dbReference type="GO" id="GO:0046872">
    <property type="term" value="F:metal ion binding"/>
    <property type="evidence" value="ECO:0007669"/>
    <property type="project" value="UniProtKB-KW"/>
</dbReference>
<dbReference type="KEGG" id="sdf:ACG33_15355"/>
<keyword evidence="2" id="KW-1003">Cell membrane</keyword>
<keyword evidence="6" id="KW-0560">Oxidoreductase</keyword>
<evidence type="ECO:0000256" key="9">
    <source>
        <dbReference type="ARBA" id="ARBA00023136"/>
    </source>
</evidence>
<keyword evidence="3 12" id="KW-0812">Transmembrane</keyword>
<feature type="transmembrane region" description="Helical" evidence="12">
    <location>
        <begin position="79"/>
        <end position="99"/>
    </location>
</feature>
<evidence type="ECO:0000256" key="3">
    <source>
        <dbReference type="ARBA" id="ARBA00022692"/>
    </source>
</evidence>
<feature type="transmembrane region" description="Helical" evidence="12">
    <location>
        <begin position="137"/>
        <end position="156"/>
    </location>
</feature>
<comment type="pathway">
    <text evidence="11">Porphyrin-containing compound metabolism.</text>
</comment>
<feature type="transmembrane region" description="Helical" evidence="12">
    <location>
        <begin position="249"/>
        <end position="270"/>
    </location>
</feature>
<proteinExistence type="predicted"/>
<keyword evidence="5 12" id="KW-1133">Transmembrane helix</keyword>
<dbReference type="AlphaFoldDB" id="A0A127FEQ6"/>
<dbReference type="InterPro" id="IPR050450">
    <property type="entry name" value="COX15/CtaA_HemeA_synthase"/>
</dbReference>
<evidence type="ECO:0000256" key="5">
    <source>
        <dbReference type="ARBA" id="ARBA00022989"/>
    </source>
</evidence>
<dbReference type="RefSeq" id="WP_066922524.1">
    <property type="nucleotide sequence ID" value="NZ_CP011971.1"/>
</dbReference>
<dbReference type="STRING" id="465721.ACG33_15355"/>
<accession>A0A127FEQ6</accession>
<evidence type="ECO:0000256" key="6">
    <source>
        <dbReference type="ARBA" id="ARBA00023002"/>
    </source>
</evidence>
<feature type="transmembrane region" description="Helical" evidence="12">
    <location>
        <begin position="177"/>
        <end position="195"/>
    </location>
</feature>
<dbReference type="GO" id="GO:0016020">
    <property type="term" value="C:membrane"/>
    <property type="evidence" value="ECO:0007669"/>
    <property type="project" value="UniProtKB-SubCell"/>
</dbReference>
<keyword evidence="4" id="KW-0479">Metal-binding</keyword>
<dbReference type="OrthoDB" id="1447144at2"/>
<dbReference type="InterPro" id="IPR003780">
    <property type="entry name" value="COX15/CtaA_fam"/>
</dbReference>
<feature type="transmembrane region" description="Helical" evidence="12">
    <location>
        <begin position="111"/>
        <end position="131"/>
    </location>
</feature>
<evidence type="ECO:0000256" key="8">
    <source>
        <dbReference type="ARBA" id="ARBA00023133"/>
    </source>
</evidence>
<keyword evidence="14" id="KW-1185">Reference proteome</keyword>
<protein>
    <recommendedName>
        <fullName evidence="15">Cytochrome B561</fullName>
    </recommendedName>
</protein>
<keyword evidence="9 12" id="KW-0472">Membrane</keyword>
<evidence type="ECO:0000256" key="2">
    <source>
        <dbReference type="ARBA" id="ARBA00022475"/>
    </source>
</evidence>
<evidence type="ECO:0000256" key="7">
    <source>
        <dbReference type="ARBA" id="ARBA00023004"/>
    </source>
</evidence>
<gene>
    <name evidence="13" type="ORF">ACG33_15355</name>
</gene>
<evidence type="ECO:0000313" key="14">
    <source>
        <dbReference type="Proteomes" id="UP000070250"/>
    </source>
</evidence>
<dbReference type="Pfam" id="PF02628">
    <property type="entry name" value="COX15-CtaA"/>
    <property type="match status" value="1"/>
</dbReference>
<feature type="transmembrane region" description="Helical" evidence="12">
    <location>
        <begin position="306"/>
        <end position="326"/>
    </location>
</feature>
<dbReference type="EMBL" id="CP011971">
    <property type="protein sequence ID" value="AMN48450.1"/>
    <property type="molecule type" value="Genomic_DNA"/>
</dbReference>
<name>A0A127FEQ6_STEDE</name>
<comment type="subcellular location">
    <subcellularLocation>
        <location evidence="1">Membrane</location>
        <topology evidence="1">Multi-pass membrane protein</topology>
    </subcellularLocation>
</comment>
<evidence type="ECO:0000313" key="13">
    <source>
        <dbReference type="EMBL" id="AMN48450.1"/>
    </source>
</evidence>
<evidence type="ECO:0008006" key="15">
    <source>
        <dbReference type="Google" id="ProtNLM"/>
    </source>
</evidence>
<keyword evidence="8" id="KW-0350">Heme biosynthesis</keyword>
<keyword evidence="7" id="KW-0408">Iron</keyword>
<evidence type="ECO:0000256" key="12">
    <source>
        <dbReference type="SAM" id="Phobius"/>
    </source>
</evidence>
<dbReference type="PATRIC" id="fig|465721.4.peg.3282"/>
<sequence>MNARLTLFRRLALAGVLLALAVVILGAWVRLSAAGLGCPDWPGCYGHLSADSAARNIEAISEAFPHRPFEYHKALKEMVHRYFASSLGLLILVLAGLAIRNRTDPHQPVALPLILVALVIFQGLLGMWTVTLLLKPLIVVLHLLGGLTTLSLLAWLSMRSPAERAVTERGGTGLRKLAVAAFAVLVLQIALGGWTSSNYAALACPDFPTCQHTWWPEMDVQDAFILWRGLGIDYEGGVLDHPARVAIHFVHRLGAIAAALMLGLLGFTAWRRGTTPAVRNTGAILLLILVAQLILGPWMVMHALPLSLATAHNGVAAILLLATLRLNRLLR</sequence>
<dbReference type="GO" id="GO:0016491">
    <property type="term" value="F:oxidoreductase activity"/>
    <property type="evidence" value="ECO:0007669"/>
    <property type="project" value="UniProtKB-KW"/>
</dbReference>
<dbReference type="PANTHER" id="PTHR35457:SF1">
    <property type="entry name" value="HEME A SYNTHASE"/>
    <property type="match status" value="1"/>
</dbReference>
<evidence type="ECO:0000256" key="10">
    <source>
        <dbReference type="ARBA" id="ARBA00023157"/>
    </source>
</evidence>
<feature type="transmembrane region" description="Helical" evidence="12">
    <location>
        <begin position="282"/>
        <end position="300"/>
    </location>
</feature>
<dbReference type="PANTHER" id="PTHR35457">
    <property type="entry name" value="HEME A SYNTHASE"/>
    <property type="match status" value="1"/>
</dbReference>